<evidence type="ECO:0000259" key="1">
    <source>
        <dbReference type="Pfam" id="PF00485"/>
    </source>
</evidence>
<name>A0A4S4DC43_CAMSN</name>
<dbReference type="STRING" id="542762.A0A4S4DC43"/>
<sequence length="352" mass="38678">MFSFSYDLARHSSRSSTQIIAHCVTGHYGTVTTAMVAATADTPVNLNHTAKTAVTGGVKTQLTLLSALLRPSGIMAMIDSFYRGLTTEEAQRVHEHNFDHPDAFDSEQLVECIEKLKSVQSVQVPIYDFKTITGVQTISSSEEKQLFPGSFKICDLNLMEDSEVNENVDCVRDPILFFPSIPESKKKATPADVDLSISNNGNIYLVNMDHSADGKEVEVIDLESDSLQADLAFNNSDRKIPMSCDVQDGYGLMISALIGTEISNCSSVPADISSLHNEMTLNNGEEILGNDESIYMSLGEISIRGLAHAREESAKLAELLKHKVWRAPEKHSSVKKKIAMADTKKKKRASIY</sequence>
<reference evidence="2 3" key="1">
    <citation type="journal article" date="2018" name="Proc. Natl. Acad. Sci. U.S.A.">
        <title>Draft genome sequence of Camellia sinensis var. sinensis provides insights into the evolution of the tea genome and tea quality.</title>
        <authorList>
            <person name="Wei C."/>
            <person name="Yang H."/>
            <person name="Wang S."/>
            <person name="Zhao J."/>
            <person name="Liu C."/>
            <person name="Gao L."/>
            <person name="Xia E."/>
            <person name="Lu Y."/>
            <person name="Tai Y."/>
            <person name="She G."/>
            <person name="Sun J."/>
            <person name="Cao H."/>
            <person name="Tong W."/>
            <person name="Gao Q."/>
            <person name="Li Y."/>
            <person name="Deng W."/>
            <person name="Jiang X."/>
            <person name="Wang W."/>
            <person name="Chen Q."/>
            <person name="Zhang S."/>
            <person name="Li H."/>
            <person name="Wu J."/>
            <person name="Wang P."/>
            <person name="Li P."/>
            <person name="Shi C."/>
            <person name="Zheng F."/>
            <person name="Jian J."/>
            <person name="Huang B."/>
            <person name="Shan D."/>
            <person name="Shi M."/>
            <person name="Fang C."/>
            <person name="Yue Y."/>
            <person name="Li F."/>
            <person name="Li D."/>
            <person name="Wei S."/>
            <person name="Han B."/>
            <person name="Jiang C."/>
            <person name="Yin Y."/>
            <person name="Xia T."/>
            <person name="Zhang Z."/>
            <person name="Bennetzen J.L."/>
            <person name="Zhao S."/>
            <person name="Wan X."/>
        </authorList>
    </citation>
    <scope>NUCLEOTIDE SEQUENCE [LARGE SCALE GENOMIC DNA]</scope>
    <source>
        <strain evidence="3">cv. Shuchazao</strain>
        <tissue evidence="2">Leaf</tissue>
    </source>
</reference>
<dbReference type="Pfam" id="PF00485">
    <property type="entry name" value="PRK"/>
    <property type="match status" value="1"/>
</dbReference>
<protein>
    <recommendedName>
        <fullName evidence="1">Phosphoribulokinase/uridine kinase domain-containing protein</fullName>
    </recommendedName>
</protein>
<dbReference type="InterPro" id="IPR040276">
    <property type="entry name" value="At4g26450-like"/>
</dbReference>
<proteinExistence type="predicted"/>
<dbReference type="AlphaFoldDB" id="A0A4S4DC43"/>
<keyword evidence="3" id="KW-1185">Reference proteome</keyword>
<gene>
    <name evidence="2" type="ORF">TEA_012391</name>
</gene>
<organism evidence="2 3">
    <name type="scientific">Camellia sinensis var. sinensis</name>
    <name type="common">China tea</name>
    <dbReference type="NCBI Taxonomy" id="542762"/>
    <lineage>
        <taxon>Eukaryota</taxon>
        <taxon>Viridiplantae</taxon>
        <taxon>Streptophyta</taxon>
        <taxon>Embryophyta</taxon>
        <taxon>Tracheophyta</taxon>
        <taxon>Spermatophyta</taxon>
        <taxon>Magnoliopsida</taxon>
        <taxon>eudicotyledons</taxon>
        <taxon>Gunneridae</taxon>
        <taxon>Pentapetalae</taxon>
        <taxon>asterids</taxon>
        <taxon>Ericales</taxon>
        <taxon>Theaceae</taxon>
        <taxon>Camellia</taxon>
    </lineage>
</organism>
<dbReference type="PANTHER" id="PTHR36056">
    <property type="entry name" value="PROTEIN, PUTATIVE-RELATED"/>
    <property type="match status" value="1"/>
</dbReference>
<dbReference type="GO" id="GO:0016301">
    <property type="term" value="F:kinase activity"/>
    <property type="evidence" value="ECO:0007669"/>
    <property type="project" value="InterPro"/>
</dbReference>
<accession>A0A4S4DC43</accession>
<dbReference type="EMBL" id="SDRB02011796">
    <property type="protein sequence ID" value="THG00095.1"/>
    <property type="molecule type" value="Genomic_DNA"/>
</dbReference>
<dbReference type="GO" id="GO:0005524">
    <property type="term" value="F:ATP binding"/>
    <property type="evidence" value="ECO:0007669"/>
    <property type="project" value="InterPro"/>
</dbReference>
<dbReference type="InterPro" id="IPR027417">
    <property type="entry name" value="P-loop_NTPase"/>
</dbReference>
<dbReference type="PANTHER" id="PTHR36056:SF1">
    <property type="entry name" value="PROTEIN, PUTATIVE-RELATED"/>
    <property type="match status" value="1"/>
</dbReference>
<feature type="domain" description="Phosphoribulokinase/uridine kinase" evidence="1">
    <location>
        <begin position="75"/>
        <end position="133"/>
    </location>
</feature>
<comment type="caution">
    <text evidence="2">The sequence shown here is derived from an EMBL/GenBank/DDBJ whole genome shotgun (WGS) entry which is preliminary data.</text>
</comment>
<dbReference type="Proteomes" id="UP000306102">
    <property type="component" value="Unassembled WGS sequence"/>
</dbReference>
<evidence type="ECO:0000313" key="3">
    <source>
        <dbReference type="Proteomes" id="UP000306102"/>
    </source>
</evidence>
<evidence type="ECO:0000313" key="2">
    <source>
        <dbReference type="EMBL" id="THG00095.1"/>
    </source>
</evidence>
<dbReference type="Gene3D" id="3.40.50.300">
    <property type="entry name" value="P-loop containing nucleotide triphosphate hydrolases"/>
    <property type="match status" value="1"/>
</dbReference>
<dbReference type="InterPro" id="IPR006083">
    <property type="entry name" value="PRK/URK"/>
</dbReference>